<dbReference type="AlphaFoldDB" id="A0AAW2KN39"/>
<name>A0AAW2KN39_9LAMI</name>
<organism evidence="1">
    <name type="scientific">Sesamum angustifolium</name>
    <dbReference type="NCBI Taxonomy" id="2727405"/>
    <lineage>
        <taxon>Eukaryota</taxon>
        <taxon>Viridiplantae</taxon>
        <taxon>Streptophyta</taxon>
        <taxon>Embryophyta</taxon>
        <taxon>Tracheophyta</taxon>
        <taxon>Spermatophyta</taxon>
        <taxon>Magnoliopsida</taxon>
        <taxon>eudicotyledons</taxon>
        <taxon>Gunneridae</taxon>
        <taxon>Pentapetalae</taxon>
        <taxon>asterids</taxon>
        <taxon>lamiids</taxon>
        <taxon>Lamiales</taxon>
        <taxon>Pedaliaceae</taxon>
        <taxon>Sesamum</taxon>
    </lineage>
</organism>
<gene>
    <name evidence="1" type="ORF">Sangu_3022500</name>
</gene>
<comment type="caution">
    <text evidence="1">The sequence shown here is derived from an EMBL/GenBank/DDBJ whole genome shotgun (WGS) entry which is preliminary data.</text>
</comment>
<sequence length="100" mass="12072">MSKNPLTTILEVNIFNGTNYNDWLRNLRIILDFENQAYVLDRFLPRALPERSTHQERLTFDKWHEDNRKVHSIVLVPMTNDIKKQYDMHDDVQLIMLRMS</sequence>
<evidence type="ECO:0008006" key="2">
    <source>
        <dbReference type="Google" id="ProtNLM"/>
    </source>
</evidence>
<protein>
    <recommendedName>
        <fullName evidence="2">Retrotransposon Copia-like N-terminal domain-containing protein</fullName>
    </recommendedName>
</protein>
<reference evidence="1" key="1">
    <citation type="submission" date="2020-06" db="EMBL/GenBank/DDBJ databases">
        <authorList>
            <person name="Li T."/>
            <person name="Hu X."/>
            <person name="Zhang T."/>
            <person name="Song X."/>
            <person name="Zhang H."/>
            <person name="Dai N."/>
            <person name="Sheng W."/>
            <person name="Hou X."/>
            <person name="Wei L."/>
        </authorList>
    </citation>
    <scope>NUCLEOTIDE SEQUENCE</scope>
    <source>
        <strain evidence="1">G01</strain>
        <tissue evidence="1">Leaf</tissue>
    </source>
</reference>
<accession>A0AAW2KN39</accession>
<reference evidence="1" key="2">
    <citation type="journal article" date="2024" name="Plant">
        <title>Genomic evolution and insights into agronomic trait innovations of Sesamum species.</title>
        <authorList>
            <person name="Miao H."/>
            <person name="Wang L."/>
            <person name="Qu L."/>
            <person name="Liu H."/>
            <person name="Sun Y."/>
            <person name="Le M."/>
            <person name="Wang Q."/>
            <person name="Wei S."/>
            <person name="Zheng Y."/>
            <person name="Lin W."/>
            <person name="Duan Y."/>
            <person name="Cao H."/>
            <person name="Xiong S."/>
            <person name="Wang X."/>
            <person name="Wei L."/>
            <person name="Li C."/>
            <person name="Ma Q."/>
            <person name="Ju M."/>
            <person name="Zhao R."/>
            <person name="Li G."/>
            <person name="Mu C."/>
            <person name="Tian Q."/>
            <person name="Mei H."/>
            <person name="Zhang T."/>
            <person name="Gao T."/>
            <person name="Zhang H."/>
        </authorList>
    </citation>
    <scope>NUCLEOTIDE SEQUENCE</scope>
    <source>
        <strain evidence="1">G01</strain>
    </source>
</reference>
<evidence type="ECO:0000313" key="1">
    <source>
        <dbReference type="EMBL" id="KAL0307581.1"/>
    </source>
</evidence>
<proteinExistence type="predicted"/>
<dbReference type="EMBL" id="JACGWK010000093">
    <property type="protein sequence ID" value="KAL0307581.1"/>
    <property type="molecule type" value="Genomic_DNA"/>
</dbReference>